<feature type="region of interest" description="Disordered" evidence="1">
    <location>
        <begin position="300"/>
        <end position="336"/>
    </location>
</feature>
<keyword evidence="3" id="KW-1185">Reference proteome</keyword>
<sequence>MTSAHDTKRHSASRASTSSTKHKHSRSKQDDCNTVDSNGRKQQQNDSNIAIISKNRITRSLGIYNKAKRSDTILRENLKQKVCKKKFEDIKSKTVKDMARVLDCSSFKIQLSSCSDSPVQHTSGDTDLRIQSPAGSTRTRSSCSSTGKYSNPDKNKVTPLRRITPQRITPQNEVMLAFKTPLQEISETLTESLRASETFHGRNYFAEVQGQLRKMYKQSSVNSQVQKIADSVGVASEVQKRCLKRKSVEESVSENTKNERTAQMVEHHPSSERHMNIPVLQIESSDVRCQQNRVLQTVPLKVSTSHSSREKSQSNKYQDKCHSGTKKETKLEDEKEHNFTYGREVQRCLFGQRDSHFSHTDVQAVASAHSSSSFDILDFLDGIDQASNLEHTQAHKGYLTPDPRLVSPPKKPTLESPTPEKIFYPHKLY</sequence>
<feature type="region of interest" description="Disordered" evidence="1">
    <location>
        <begin position="249"/>
        <end position="270"/>
    </location>
</feature>
<feature type="compositionally biased region" description="Basic and acidic residues" evidence="1">
    <location>
        <begin position="307"/>
        <end position="336"/>
    </location>
</feature>
<feature type="compositionally biased region" description="Polar residues" evidence="1">
    <location>
        <begin position="32"/>
        <end position="49"/>
    </location>
</feature>
<dbReference type="Proteomes" id="UP001163046">
    <property type="component" value="Unassembled WGS sequence"/>
</dbReference>
<dbReference type="AlphaFoldDB" id="A0A9X0A3K7"/>
<feature type="region of interest" description="Disordered" evidence="1">
    <location>
        <begin position="394"/>
        <end position="419"/>
    </location>
</feature>
<evidence type="ECO:0000256" key="1">
    <source>
        <dbReference type="SAM" id="MobiDB-lite"/>
    </source>
</evidence>
<feature type="region of interest" description="Disordered" evidence="1">
    <location>
        <begin position="114"/>
        <end position="157"/>
    </location>
</feature>
<reference evidence="2" key="1">
    <citation type="submission" date="2023-01" db="EMBL/GenBank/DDBJ databases">
        <title>Genome assembly of the deep-sea coral Lophelia pertusa.</title>
        <authorList>
            <person name="Herrera S."/>
            <person name="Cordes E."/>
        </authorList>
    </citation>
    <scope>NUCLEOTIDE SEQUENCE</scope>
    <source>
        <strain evidence="2">USNM1676648</strain>
        <tissue evidence="2">Polyp</tissue>
    </source>
</reference>
<feature type="compositionally biased region" description="Low complexity" evidence="1">
    <location>
        <begin position="136"/>
        <end position="146"/>
    </location>
</feature>
<evidence type="ECO:0000313" key="3">
    <source>
        <dbReference type="Proteomes" id="UP001163046"/>
    </source>
</evidence>
<feature type="compositionally biased region" description="Basic and acidic residues" evidence="1">
    <location>
        <begin position="256"/>
        <end position="270"/>
    </location>
</feature>
<protein>
    <submittedName>
        <fullName evidence="2">Uncharacterized protein</fullName>
    </submittedName>
</protein>
<feature type="compositionally biased region" description="Polar residues" evidence="1">
    <location>
        <begin position="114"/>
        <end position="125"/>
    </location>
</feature>
<feature type="region of interest" description="Disordered" evidence="1">
    <location>
        <begin position="1"/>
        <end position="49"/>
    </location>
</feature>
<evidence type="ECO:0000313" key="2">
    <source>
        <dbReference type="EMBL" id="KAJ7392224.1"/>
    </source>
</evidence>
<proteinExistence type="predicted"/>
<comment type="caution">
    <text evidence="2">The sequence shown here is derived from an EMBL/GenBank/DDBJ whole genome shotgun (WGS) entry which is preliminary data.</text>
</comment>
<gene>
    <name evidence="2" type="ORF">OS493_013600</name>
</gene>
<dbReference type="EMBL" id="MU825402">
    <property type="protein sequence ID" value="KAJ7392224.1"/>
    <property type="molecule type" value="Genomic_DNA"/>
</dbReference>
<organism evidence="2 3">
    <name type="scientific">Desmophyllum pertusum</name>
    <dbReference type="NCBI Taxonomy" id="174260"/>
    <lineage>
        <taxon>Eukaryota</taxon>
        <taxon>Metazoa</taxon>
        <taxon>Cnidaria</taxon>
        <taxon>Anthozoa</taxon>
        <taxon>Hexacorallia</taxon>
        <taxon>Scleractinia</taxon>
        <taxon>Caryophylliina</taxon>
        <taxon>Caryophylliidae</taxon>
        <taxon>Desmophyllum</taxon>
    </lineage>
</organism>
<dbReference type="OrthoDB" id="6135948at2759"/>
<name>A0A9X0A3K7_9CNID</name>
<accession>A0A9X0A3K7</accession>